<dbReference type="GeneID" id="31888235"/>
<sequence>MAHAKDITKDDHPTSSRATTQLSRIKKTLPLRVLSDADFAHWQKRGFVIVRNAVPQENVERLKALLWQFEEKDPSDPATWDVTQRRDYALKEINNAGMVEIYNHQFLWDNRMARRVYDAFVDIWDMEDLWVAIDRANLNTPNKGKRASPGFIHWDADTSLEPKPISVQGVLSLVHQDGGDIGGFQCVPYLFEHFDEWVKTQPADRDPHHPDMRGIEDRIEKLELFPGDLMIFNSLLAHGVAPNTSDDKVRMAQYISMFPADEGNLVEREARIRSWREREAPQRAGFAGDPRGWEKRNAETAKLTPLGERLLGLVSWNG</sequence>
<dbReference type="Proteomes" id="UP000046373">
    <property type="component" value="Unassembled WGS sequence"/>
</dbReference>
<dbReference type="EMBL" id="CCNB01000004">
    <property type="protein sequence ID" value="CDX26303.1"/>
    <property type="molecule type" value="Genomic_DNA"/>
</dbReference>
<reference evidence="2 3" key="1">
    <citation type="submission" date="2014-08" db="EMBL/GenBank/DDBJ databases">
        <authorList>
            <person name="Moulin Lionel"/>
        </authorList>
    </citation>
    <scope>NUCLEOTIDE SEQUENCE [LARGE SCALE GENOMIC DNA]</scope>
</reference>
<dbReference type="Pfam" id="PF05721">
    <property type="entry name" value="PhyH"/>
    <property type="match status" value="1"/>
</dbReference>
<accession>A0A090EE84</accession>
<organism evidence="2 3">
    <name type="scientific">Mesorhizobium plurifarium</name>
    <dbReference type="NCBI Taxonomy" id="69974"/>
    <lineage>
        <taxon>Bacteria</taxon>
        <taxon>Pseudomonadati</taxon>
        <taxon>Pseudomonadota</taxon>
        <taxon>Alphaproteobacteria</taxon>
        <taxon>Hyphomicrobiales</taxon>
        <taxon>Phyllobacteriaceae</taxon>
        <taxon>Mesorhizobium</taxon>
    </lineage>
</organism>
<proteinExistence type="predicted"/>
<dbReference type="PANTHER" id="PTHR31630:SF6">
    <property type="entry name" value="PHYTANOYL-COA DIOXYGENASE-RELATED"/>
    <property type="match status" value="1"/>
</dbReference>
<dbReference type="SUPFAM" id="SSF51197">
    <property type="entry name" value="Clavaminate synthase-like"/>
    <property type="match status" value="1"/>
</dbReference>
<feature type="compositionally biased region" description="Basic and acidic residues" evidence="1">
    <location>
        <begin position="1"/>
        <end position="14"/>
    </location>
</feature>
<evidence type="ECO:0000313" key="3">
    <source>
        <dbReference type="Proteomes" id="UP000046373"/>
    </source>
</evidence>
<dbReference type="PANTHER" id="PTHR31630">
    <property type="entry name" value="PHYTANOYL-COA DIOXYGENASE-RELATED-RELATED"/>
    <property type="match status" value="1"/>
</dbReference>
<dbReference type="Gene3D" id="2.60.120.620">
    <property type="entry name" value="q2cbj1_9rhob like domain"/>
    <property type="match status" value="1"/>
</dbReference>
<dbReference type="AlphaFoldDB" id="A0A090EE84"/>
<evidence type="ECO:0008006" key="4">
    <source>
        <dbReference type="Google" id="ProtNLM"/>
    </source>
</evidence>
<gene>
    <name evidence="2" type="ORF">MPLDJ20_120150</name>
</gene>
<name>A0A090EE84_MESPL</name>
<protein>
    <recommendedName>
        <fullName evidence="4">Phytanoyl-CoA dioxygenase</fullName>
    </recommendedName>
</protein>
<evidence type="ECO:0000256" key="1">
    <source>
        <dbReference type="SAM" id="MobiDB-lite"/>
    </source>
</evidence>
<feature type="region of interest" description="Disordered" evidence="1">
    <location>
        <begin position="1"/>
        <end position="21"/>
    </location>
</feature>
<dbReference type="InterPro" id="IPR008775">
    <property type="entry name" value="Phytyl_CoA_dOase-like"/>
</dbReference>
<evidence type="ECO:0000313" key="2">
    <source>
        <dbReference type="EMBL" id="CDX26303.1"/>
    </source>
</evidence>
<dbReference type="GO" id="GO:0016706">
    <property type="term" value="F:2-oxoglutarate-dependent dioxygenase activity"/>
    <property type="evidence" value="ECO:0007669"/>
    <property type="project" value="UniProtKB-ARBA"/>
</dbReference>